<sequence length="167" mass="18618">MVAVTTPKFAARDSIRAAKDANNMIHNKSKPKCGCECEGGSEDTNSISSEDMLFFHDGENSDDEHEIRMPSKAKKLSLARPSIDKGKKMVNDANDGSCSDIENMNSSANSDCEVGLTKFPVFDEKRDMDNLQLKLGMIFKDVKVFRAALRENSIKEGYEFRLVKNDL</sequence>
<comment type="caution">
    <text evidence="3">The sequence shown here is derived from an EMBL/GenBank/DDBJ whole genome shotgun (WGS) entry which is preliminary data.</text>
</comment>
<evidence type="ECO:0000259" key="2">
    <source>
        <dbReference type="Pfam" id="PF03108"/>
    </source>
</evidence>
<dbReference type="InterPro" id="IPR004332">
    <property type="entry name" value="Transposase_MuDR"/>
</dbReference>
<evidence type="ECO:0000256" key="1">
    <source>
        <dbReference type="SAM" id="MobiDB-lite"/>
    </source>
</evidence>
<dbReference type="Proteomes" id="UP001630127">
    <property type="component" value="Unassembled WGS sequence"/>
</dbReference>
<keyword evidence="4" id="KW-1185">Reference proteome</keyword>
<feature type="region of interest" description="Disordered" evidence="1">
    <location>
        <begin position="58"/>
        <end position="78"/>
    </location>
</feature>
<feature type="compositionally biased region" description="Basic and acidic residues" evidence="1">
    <location>
        <begin position="58"/>
        <end position="69"/>
    </location>
</feature>
<feature type="domain" description="Transposase MuDR plant" evidence="2">
    <location>
        <begin position="131"/>
        <end position="166"/>
    </location>
</feature>
<evidence type="ECO:0000313" key="4">
    <source>
        <dbReference type="Proteomes" id="UP001630127"/>
    </source>
</evidence>
<organism evidence="3 4">
    <name type="scientific">Cinchona calisaya</name>
    <dbReference type="NCBI Taxonomy" id="153742"/>
    <lineage>
        <taxon>Eukaryota</taxon>
        <taxon>Viridiplantae</taxon>
        <taxon>Streptophyta</taxon>
        <taxon>Embryophyta</taxon>
        <taxon>Tracheophyta</taxon>
        <taxon>Spermatophyta</taxon>
        <taxon>Magnoliopsida</taxon>
        <taxon>eudicotyledons</taxon>
        <taxon>Gunneridae</taxon>
        <taxon>Pentapetalae</taxon>
        <taxon>asterids</taxon>
        <taxon>lamiids</taxon>
        <taxon>Gentianales</taxon>
        <taxon>Rubiaceae</taxon>
        <taxon>Cinchonoideae</taxon>
        <taxon>Cinchoneae</taxon>
        <taxon>Cinchona</taxon>
    </lineage>
</organism>
<evidence type="ECO:0000313" key="3">
    <source>
        <dbReference type="EMBL" id="KAL3535408.1"/>
    </source>
</evidence>
<protein>
    <recommendedName>
        <fullName evidence="2">Transposase MuDR plant domain-containing protein</fullName>
    </recommendedName>
</protein>
<reference evidence="3 4" key="1">
    <citation type="submission" date="2024-11" db="EMBL/GenBank/DDBJ databases">
        <title>A near-complete genome assembly of Cinchona calisaya.</title>
        <authorList>
            <person name="Lian D.C."/>
            <person name="Zhao X.W."/>
            <person name="Wei L."/>
        </authorList>
    </citation>
    <scope>NUCLEOTIDE SEQUENCE [LARGE SCALE GENOMIC DNA]</scope>
    <source>
        <tissue evidence="3">Nenye</tissue>
    </source>
</reference>
<dbReference type="Pfam" id="PF03108">
    <property type="entry name" value="DBD_Tnp_Mut"/>
    <property type="match status" value="1"/>
</dbReference>
<dbReference type="EMBL" id="JBJUIK010000002">
    <property type="protein sequence ID" value="KAL3535408.1"/>
    <property type="molecule type" value="Genomic_DNA"/>
</dbReference>
<dbReference type="AlphaFoldDB" id="A0ABD3AW95"/>
<name>A0ABD3AW95_9GENT</name>
<gene>
    <name evidence="3" type="ORF">ACH5RR_003869</name>
</gene>
<accession>A0ABD3AW95</accession>
<proteinExistence type="predicted"/>